<gene>
    <name evidence="1" type="ordered locus">Q7C_1482</name>
</gene>
<accession>I1YI88</accession>
<dbReference type="AlphaFoldDB" id="I1YI88"/>
<dbReference type="Proteomes" id="UP000009145">
    <property type="component" value="Chromosome"/>
</dbReference>
<dbReference type="PATRIC" id="fig|754477.3.peg.1462"/>
<organism evidence="1 2">
    <name type="scientific">Methylophaga frappieri (strain ATCC BAA-2434 / DSM 25690 / JAM7)</name>
    <dbReference type="NCBI Taxonomy" id="754477"/>
    <lineage>
        <taxon>Bacteria</taxon>
        <taxon>Pseudomonadati</taxon>
        <taxon>Pseudomonadota</taxon>
        <taxon>Gammaproteobacteria</taxon>
        <taxon>Thiotrichales</taxon>
        <taxon>Piscirickettsiaceae</taxon>
        <taxon>Methylophaga</taxon>
    </lineage>
</organism>
<dbReference type="KEGG" id="mec:Q7C_1482"/>
<protein>
    <submittedName>
        <fullName evidence="1">Uncharacterized protein</fullName>
    </submittedName>
</protein>
<dbReference type="eggNOG" id="ENOG5033FSW">
    <property type="taxonomic scope" value="Bacteria"/>
</dbReference>
<dbReference type="OrthoDB" id="2926393at2"/>
<dbReference type="EMBL" id="CP003380">
    <property type="protein sequence ID" value="AFJ02631.1"/>
    <property type="molecule type" value="Genomic_DNA"/>
</dbReference>
<proteinExistence type="predicted"/>
<dbReference type="HOGENOM" id="CLU_1146384_0_0_6"/>
<name>I1YI88_METFJ</name>
<dbReference type="RefSeq" id="WP_014704051.1">
    <property type="nucleotide sequence ID" value="NC_017856.1"/>
</dbReference>
<dbReference type="STRING" id="754477.Q7C_1482"/>
<sequence>MSDDVQENIERFLGFFERKLEEINGAEFGESTRLFRKVLYLGIIDALSKSVTLQKTGNRERIISFLRYFSDWEYQDRISLPHLVRLLTKIPDPQFSELREYAFGLFDHWHSGDVIRLDRDLTIDEARRRWPRNVPKPLEDIQIEHLQHANLFYRHRNSLVHEMREPGYGMEFSENEAPFYHSMGNLNDESYTWELVYPTGFFHQLCVTGIQKLREYYIRDRIDPYDHYKFGSYWIEGLNL</sequence>
<evidence type="ECO:0000313" key="1">
    <source>
        <dbReference type="EMBL" id="AFJ02631.1"/>
    </source>
</evidence>
<evidence type="ECO:0000313" key="2">
    <source>
        <dbReference type="Proteomes" id="UP000009145"/>
    </source>
</evidence>
<reference evidence="1 2" key="1">
    <citation type="journal article" date="2012" name="J. Bacteriol.">
        <title>Complete genome sequences of Methylophaga sp. strain JAM1 and Methylophaga sp. strain JAM7.</title>
        <authorList>
            <person name="Villeneuve C."/>
            <person name="Martineau C."/>
            <person name="Mauffrey F."/>
            <person name="Villemur R."/>
        </authorList>
    </citation>
    <scope>NUCLEOTIDE SEQUENCE [LARGE SCALE GENOMIC DNA]</scope>
    <source>
        <strain evidence="1 2">JAM7</strain>
    </source>
</reference>
<keyword evidence="2" id="KW-1185">Reference proteome</keyword>